<dbReference type="InterPro" id="IPR036515">
    <property type="entry name" value="Transposase_17_sf"/>
</dbReference>
<dbReference type="PANTHER" id="PTHR36966">
    <property type="entry name" value="REP-ASSOCIATED TYROSINE TRANSPOSASE"/>
    <property type="match status" value="1"/>
</dbReference>
<reference evidence="1 2" key="1">
    <citation type="submission" date="2017-06" db="EMBL/GenBank/DDBJ databases">
        <title>Complete genome of Francisella halioticida.</title>
        <authorList>
            <person name="Sjodin A."/>
        </authorList>
    </citation>
    <scope>NUCLEOTIDE SEQUENCE [LARGE SCALE GENOMIC DNA]</scope>
    <source>
        <strain evidence="1 2">DSM 23729</strain>
    </source>
</reference>
<gene>
    <name evidence="1" type="ORF">CDV26_04165</name>
</gene>
<sequence length="161" mass="19055">MEHKKAFQRKNNCLEGFDYLQYGYYYVTICTKDRISFCEISSNDQMVLNDCGKIVFDALRNVPKFYEYVSLDEFIVMFNHIHVIVIIQKDGINVGTEHYSVLFNSDKDLIVAHCATTTNRINLFQIIKSYKNICTKQTREYIKDNPAKWRLDKYNCENQCE</sequence>
<name>A0ABM6LYI6_9GAMM</name>
<dbReference type="EMBL" id="CP022132">
    <property type="protein sequence ID" value="ASG67695.1"/>
    <property type="molecule type" value="Genomic_DNA"/>
</dbReference>
<evidence type="ECO:0008006" key="3">
    <source>
        <dbReference type="Google" id="ProtNLM"/>
    </source>
</evidence>
<accession>A0ABM6LYI6</accession>
<evidence type="ECO:0000313" key="2">
    <source>
        <dbReference type="Proteomes" id="UP000249910"/>
    </source>
</evidence>
<protein>
    <recommendedName>
        <fullName evidence="3">Transposase IS200-like domain-containing protein</fullName>
    </recommendedName>
</protein>
<dbReference type="Gene3D" id="3.30.70.1290">
    <property type="entry name" value="Transposase IS200-like"/>
    <property type="match status" value="1"/>
</dbReference>
<dbReference type="InterPro" id="IPR052715">
    <property type="entry name" value="RAYT_transposase"/>
</dbReference>
<dbReference type="PANTHER" id="PTHR36966:SF1">
    <property type="entry name" value="REP-ASSOCIATED TYROSINE TRANSPOSASE"/>
    <property type="match status" value="1"/>
</dbReference>
<evidence type="ECO:0000313" key="1">
    <source>
        <dbReference type="EMBL" id="ASG67695.1"/>
    </source>
</evidence>
<organism evidence="1 2">
    <name type="scientific">Francisella halioticida</name>
    <dbReference type="NCBI Taxonomy" id="549298"/>
    <lineage>
        <taxon>Bacteria</taxon>
        <taxon>Pseudomonadati</taxon>
        <taxon>Pseudomonadota</taxon>
        <taxon>Gammaproteobacteria</taxon>
        <taxon>Thiotrichales</taxon>
        <taxon>Francisellaceae</taxon>
        <taxon>Francisella</taxon>
    </lineage>
</organism>
<dbReference type="Proteomes" id="UP000249910">
    <property type="component" value="Chromosome"/>
</dbReference>
<dbReference type="RefSeq" id="WP_088772219.1">
    <property type="nucleotide sequence ID" value="NZ_AP023082.1"/>
</dbReference>
<keyword evidence="2" id="KW-1185">Reference proteome</keyword>
<dbReference type="SUPFAM" id="SSF143422">
    <property type="entry name" value="Transposase IS200-like"/>
    <property type="match status" value="1"/>
</dbReference>
<proteinExistence type="predicted"/>